<sequence length="50" mass="5908">MMVFRVYHKKVASQEHQVTGDDWNDEHAIEDMDVFMSQYWDSVKKVSVGC</sequence>
<name>A0A9E7RU94_METWO</name>
<protein>
    <submittedName>
        <fullName evidence="1">Uncharacterized protein</fullName>
    </submittedName>
</protein>
<proteinExistence type="predicted"/>
<dbReference type="AlphaFoldDB" id="A0A9E7RU94"/>
<dbReference type="EMBL" id="CP104550">
    <property type="protein sequence ID" value="UXH31497.1"/>
    <property type="molecule type" value="Genomic_DNA"/>
</dbReference>
<evidence type="ECO:0000313" key="1">
    <source>
        <dbReference type="EMBL" id="UXH31497.1"/>
    </source>
</evidence>
<dbReference type="RefSeq" id="WP_191216189.1">
    <property type="nucleotide sequence ID" value="NZ_CP104550.1"/>
</dbReference>
<dbReference type="Proteomes" id="UP001065373">
    <property type="component" value="Chromosome"/>
</dbReference>
<reference evidence="1" key="1">
    <citation type="submission" date="2022-09" db="EMBL/GenBank/DDBJ databases">
        <title>Characterization of three MwoI isoschizomers from sequenced genome and metagenomes.</title>
        <authorList>
            <person name="Fomenkov A."/>
            <person name="Xu S.Y."/>
            <person name="Roberts R.J."/>
        </authorList>
    </citation>
    <scope>NUCLEOTIDE SEQUENCE</scope>
    <source>
        <strain evidence="1">DSM 2970</strain>
    </source>
</reference>
<accession>A0A9E7RU94</accession>
<dbReference type="GeneID" id="58979237"/>
<gene>
    <name evidence="1" type="ORF">N5910_08120</name>
</gene>
<organism evidence="1">
    <name type="scientific">Methanothermobacter wolfeii</name>
    <name type="common">Methanobacterium wolfei</name>
    <dbReference type="NCBI Taxonomy" id="145261"/>
    <lineage>
        <taxon>Archaea</taxon>
        <taxon>Methanobacteriati</taxon>
        <taxon>Methanobacteriota</taxon>
        <taxon>Methanomada group</taxon>
        <taxon>Methanobacteria</taxon>
        <taxon>Methanobacteriales</taxon>
        <taxon>Methanobacteriaceae</taxon>
        <taxon>Methanothermobacter</taxon>
    </lineage>
</organism>